<dbReference type="GeneID" id="91407091"/>
<reference evidence="1 2" key="1">
    <citation type="submission" date="2016-09" db="EMBL/GenBank/DDBJ databases">
        <title>Streptomyces rubrolavendulae MJM4426 Genome sequencing and assembly.</title>
        <authorList>
            <person name="Kim J.-G."/>
        </authorList>
    </citation>
    <scope>NUCLEOTIDE SEQUENCE [LARGE SCALE GENOMIC DNA]</scope>
    <source>
        <strain evidence="1 2">MJM4426</strain>
    </source>
</reference>
<keyword evidence="2" id="KW-1185">Reference proteome</keyword>
<dbReference type="Proteomes" id="UP000095349">
    <property type="component" value="Chromosome"/>
</dbReference>
<dbReference type="AlphaFoldDB" id="A0A1D8G906"/>
<name>A0A1D8G906_9ACTN</name>
<organism evidence="1 2">
    <name type="scientific">Streptomyces rubrolavendulae</name>
    <dbReference type="NCBI Taxonomy" id="285473"/>
    <lineage>
        <taxon>Bacteria</taxon>
        <taxon>Bacillati</taxon>
        <taxon>Actinomycetota</taxon>
        <taxon>Actinomycetes</taxon>
        <taxon>Kitasatosporales</taxon>
        <taxon>Streptomycetaceae</taxon>
        <taxon>Streptomyces</taxon>
    </lineage>
</organism>
<proteinExistence type="predicted"/>
<dbReference type="KEGG" id="srn:A4G23_04829"/>
<dbReference type="RefSeq" id="WP_162887743.1">
    <property type="nucleotide sequence ID" value="NZ_CP017316.1"/>
</dbReference>
<protein>
    <submittedName>
        <fullName evidence="1">Uncharacterized protein</fullName>
    </submittedName>
</protein>
<accession>A0A1D8G906</accession>
<dbReference type="PATRIC" id="fig|285473.5.peg.5087"/>
<sequence>MTDIVDADELLRRLRAARDWARGEERRAPDEVTATAYRAVRRVLERLVDPSHPSPS</sequence>
<evidence type="ECO:0000313" key="2">
    <source>
        <dbReference type="Proteomes" id="UP000095349"/>
    </source>
</evidence>
<dbReference type="EMBL" id="CP017316">
    <property type="protein sequence ID" value="AOT61937.1"/>
    <property type="molecule type" value="Genomic_DNA"/>
</dbReference>
<evidence type="ECO:0000313" key="1">
    <source>
        <dbReference type="EMBL" id="AOT61937.1"/>
    </source>
</evidence>
<gene>
    <name evidence="1" type="ORF">A4G23_04829</name>
</gene>